<keyword evidence="2 3" id="KW-0040">ANK repeat</keyword>
<gene>
    <name evidence="4" type="ORF">N7456_000544</name>
</gene>
<dbReference type="PROSITE" id="PS50297">
    <property type="entry name" value="ANK_REP_REGION"/>
    <property type="match status" value="3"/>
</dbReference>
<dbReference type="EMBL" id="JAPQKH010000001">
    <property type="protein sequence ID" value="KAJ5116196.1"/>
    <property type="molecule type" value="Genomic_DNA"/>
</dbReference>
<dbReference type="Proteomes" id="UP001149165">
    <property type="component" value="Unassembled WGS sequence"/>
</dbReference>
<dbReference type="Pfam" id="PF12796">
    <property type="entry name" value="Ank_2"/>
    <property type="match status" value="2"/>
</dbReference>
<keyword evidence="1" id="KW-0677">Repeat</keyword>
<dbReference type="Pfam" id="PF00023">
    <property type="entry name" value="Ank"/>
    <property type="match status" value="1"/>
</dbReference>
<keyword evidence="5" id="KW-1185">Reference proteome</keyword>
<evidence type="ECO:0000256" key="3">
    <source>
        <dbReference type="PROSITE-ProRule" id="PRU00023"/>
    </source>
</evidence>
<dbReference type="InterPro" id="IPR036770">
    <property type="entry name" value="Ankyrin_rpt-contain_sf"/>
</dbReference>
<dbReference type="Gene3D" id="1.25.40.20">
    <property type="entry name" value="Ankyrin repeat-containing domain"/>
    <property type="match status" value="2"/>
</dbReference>
<dbReference type="AlphaFoldDB" id="A0A9W9GCQ2"/>
<dbReference type="SUPFAM" id="SSF48403">
    <property type="entry name" value="Ankyrin repeat"/>
    <property type="match status" value="1"/>
</dbReference>
<reference evidence="4" key="2">
    <citation type="journal article" date="2023" name="IMA Fungus">
        <title>Comparative genomic study of the Penicillium genus elucidates a diverse pangenome and 15 lateral gene transfer events.</title>
        <authorList>
            <person name="Petersen C."/>
            <person name="Sorensen T."/>
            <person name="Nielsen M.R."/>
            <person name="Sondergaard T.E."/>
            <person name="Sorensen J.L."/>
            <person name="Fitzpatrick D.A."/>
            <person name="Frisvad J.C."/>
            <person name="Nielsen K.L."/>
        </authorList>
    </citation>
    <scope>NUCLEOTIDE SEQUENCE</scope>
    <source>
        <strain evidence="4">IBT 30069</strain>
    </source>
</reference>
<dbReference type="SMART" id="SM00248">
    <property type="entry name" value="ANK"/>
    <property type="match status" value="6"/>
</dbReference>
<evidence type="ECO:0008006" key="6">
    <source>
        <dbReference type="Google" id="ProtNLM"/>
    </source>
</evidence>
<evidence type="ECO:0000313" key="4">
    <source>
        <dbReference type="EMBL" id="KAJ5116196.1"/>
    </source>
</evidence>
<name>A0A9W9GCQ2_9EURO</name>
<dbReference type="PANTHER" id="PTHR23206:SF8">
    <property type="entry name" value="ANKYRIN REPEAT AND KH DOMAIN-CONTAINING 1"/>
    <property type="match status" value="1"/>
</dbReference>
<dbReference type="InterPro" id="IPR051631">
    <property type="entry name" value="Ankyrin-KH/SAM_domain"/>
</dbReference>
<dbReference type="PRINTS" id="PR01415">
    <property type="entry name" value="ANKYRIN"/>
</dbReference>
<reference evidence="4" key="1">
    <citation type="submission" date="2022-11" db="EMBL/GenBank/DDBJ databases">
        <authorList>
            <person name="Petersen C."/>
        </authorList>
    </citation>
    <scope>NUCLEOTIDE SEQUENCE</scope>
    <source>
        <strain evidence="4">IBT 30069</strain>
    </source>
</reference>
<proteinExistence type="predicted"/>
<dbReference type="InterPro" id="IPR002110">
    <property type="entry name" value="Ankyrin_rpt"/>
</dbReference>
<feature type="repeat" description="ANK" evidence="3">
    <location>
        <begin position="55"/>
        <end position="87"/>
    </location>
</feature>
<feature type="repeat" description="ANK" evidence="3">
    <location>
        <begin position="137"/>
        <end position="169"/>
    </location>
</feature>
<evidence type="ECO:0000313" key="5">
    <source>
        <dbReference type="Proteomes" id="UP001149165"/>
    </source>
</evidence>
<accession>A0A9W9GCQ2</accession>
<evidence type="ECO:0000256" key="1">
    <source>
        <dbReference type="ARBA" id="ARBA00022737"/>
    </source>
</evidence>
<protein>
    <recommendedName>
        <fullName evidence="6">Ankyrin</fullName>
    </recommendedName>
</protein>
<sequence>MQEVVEFLLNEVNNGLEISDATYGAAFIEAARYKDTSMVEFLLAAGVDVQSRDSRGNTALHIACSDLRLDLAKLLLDSGACPNSHNIHKECPLINVCDTSFEFFENPEEDQIEMVRLLLKYGADVNGHDGVDDSPLYHSTPLIEATRMSHYPIVKLLLQEGADPNDVGLAQRSALMQSASTGHVRIARMLLSHGAQINYRRHRKWDHSWDDSWETALQIAQEASRDPDDDPMVEMLLSNGAVLPINSLPVEQCDIP</sequence>
<dbReference type="OrthoDB" id="366390at2759"/>
<feature type="repeat" description="ANK" evidence="3">
    <location>
        <begin position="170"/>
        <end position="202"/>
    </location>
</feature>
<dbReference type="PANTHER" id="PTHR23206">
    <property type="entry name" value="MASK PROTEIN"/>
    <property type="match status" value="1"/>
</dbReference>
<evidence type="ECO:0000256" key="2">
    <source>
        <dbReference type="ARBA" id="ARBA00023043"/>
    </source>
</evidence>
<dbReference type="PROSITE" id="PS50088">
    <property type="entry name" value="ANK_REPEAT"/>
    <property type="match status" value="3"/>
</dbReference>
<comment type="caution">
    <text evidence="4">The sequence shown here is derived from an EMBL/GenBank/DDBJ whole genome shotgun (WGS) entry which is preliminary data.</text>
</comment>
<organism evidence="4 5">
    <name type="scientific">Penicillium angulare</name>
    <dbReference type="NCBI Taxonomy" id="116970"/>
    <lineage>
        <taxon>Eukaryota</taxon>
        <taxon>Fungi</taxon>
        <taxon>Dikarya</taxon>
        <taxon>Ascomycota</taxon>
        <taxon>Pezizomycotina</taxon>
        <taxon>Eurotiomycetes</taxon>
        <taxon>Eurotiomycetidae</taxon>
        <taxon>Eurotiales</taxon>
        <taxon>Aspergillaceae</taxon>
        <taxon>Penicillium</taxon>
    </lineage>
</organism>